<keyword evidence="1" id="KW-0812">Transmembrane</keyword>
<accession>A0ABN9UMR7</accession>
<dbReference type="SUPFAM" id="SSF51735">
    <property type="entry name" value="NAD(P)-binding Rossmann-fold domains"/>
    <property type="match status" value="1"/>
</dbReference>
<reference evidence="2" key="1">
    <citation type="submission" date="2023-10" db="EMBL/GenBank/DDBJ databases">
        <authorList>
            <person name="Chen Y."/>
            <person name="Shah S."/>
            <person name="Dougan E. K."/>
            <person name="Thang M."/>
            <person name="Chan C."/>
        </authorList>
    </citation>
    <scope>NUCLEOTIDE SEQUENCE [LARGE SCALE GENOMIC DNA]</scope>
</reference>
<dbReference type="InterPro" id="IPR002347">
    <property type="entry name" value="SDR_fam"/>
</dbReference>
<keyword evidence="3" id="KW-1185">Reference proteome</keyword>
<evidence type="ECO:0000313" key="2">
    <source>
        <dbReference type="EMBL" id="CAK0861009.1"/>
    </source>
</evidence>
<evidence type="ECO:0000313" key="3">
    <source>
        <dbReference type="Proteomes" id="UP001189429"/>
    </source>
</evidence>
<comment type="caution">
    <text evidence="2">The sequence shown here is derived from an EMBL/GenBank/DDBJ whole genome shotgun (WGS) entry which is preliminary data.</text>
</comment>
<evidence type="ECO:0000256" key="1">
    <source>
        <dbReference type="SAM" id="Phobius"/>
    </source>
</evidence>
<dbReference type="Gene3D" id="3.40.50.720">
    <property type="entry name" value="NAD(P)-binding Rossmann-like Domain"/>
    <property type="match status" value="1"/>
</dbReference>
<keyword evidence="1" id="KW-0472">Membrane</keyword>
<dbReference type="InterPro" id="IPR036291">
    <property type="entry name" value="NAD(P)-bd_dom_sf"/>
</dbReference>
<dbReference type="EMBL" id="CAUYUJ010016031">
    <property type="protein sequence ID" value="CAK0861009.1"/>
    <property type="molecule type" value="Genomic_DNA"/>
</dbReference>
<gene>
    <name evidence="2" type="ORF">PCOR1329_LOCUS49805</name>
</gene>
<feature type="transmembrane region" description="Helical" evidence="1">
    <location>
        <begin position="12"/>
        <end position="36"/>
    </location>
</feature>
<protein>
    <submittedName>
        <fullName evidence="2">Uncharacterized protein</fullName>
    </submittedName>
</protein>
<proteinExistence type="predicted"/>
<name>A0ABN9UMR7_9DINO</name>
<dbReference type="PRINTS" id="PR00081">
    <property type="entry name" value="GDHRDH"/>
</dbReference>
<dbReference type="Proteomes" id="UP001189429">
    <property type="component" value="Unassembled WGS sequence"/>
</dbReference>
<dbReference type="PANTHER" id="PTHR43313:SF1">
    <property type="entry name" value="3BETA-HYDROXYSTEROID DEHYDROGENASE DHS-16"/>
    <property type="match status" value="1"/>
</dbReference>
<dbReference type="PANTHER" id="PTHR43313">
    <property type="entry name" value="SHORT-CHAIN DEHYDROGENASE/REDUCTASE FAMILY 9C"/>
    <property type="match status" value="1"/>
</dbReference>
<keyword evidence="1" id="KW-1133">Transmembrane helix</keyword>
<dbReference type="Pfam" id="PF00106">
    <property type="entry name" value="adh_short"/>
    <property type="match status" value="1"/>
</dbReference>
<sequence length="390" mass="42121">MSTFELIGFRDLPLAACFTWLAVVLILYGVCAWLWARVRRQWVGIPFSGTGHCCFITGAGDGLGQRVALRFAAEYAAHHCSQEEFADRGPDLSPLSQVFCGVLSEEQGRALVGLARQQTGDDCARFLHPVVCDVASDASVEACRKTVEDYCAQHGLALKVVVNNAGVSAFGFAECLPLARFRQNMEVNFFGAVRVSKAFLPILRANKPSRLLNMGSVGALKASGFGSAYLCSKAAMCHLNECLREELQPLGVRVVMLQPGFFASNLLDRASSNGASESDPALSRVYCDYGAMMAETAKNIAIFERLNGGIGGAACIAEAALEAATARFPKSRYLLGIDGYIRALSQHIIGNIVIHLPTFVTDLAFGMMMRSARKSLRPQAAQSDEDTKDK</sequence>
<organism evidence="2 3">
    <name type="scientific">Prorocentrum cordatum</name>
    <dbReference type="NCBI Taxonomy" id="2364126"/>
    <lineage>
        <taxon>Eukaryota</taxon>
        <taxon>Sar</taxon>
        <taxon>Alveolata</taxon>
        <taxon>Dinophyceae</taxon>
        <taxon>Prorocentrales</taxon>
        <taxon>Prorocentraceae</taxon>
        <taxon>Prorocentrum</taxon>
    </lineage>
</organism>